<name>H5SIU9_9BACT</name>
<accession>H5SIU9</accession>
<proteinExistence type="predicted"/>
<dbReference type="EMBL" id="AP011737">
    <property type="protein sequence ID" value="BAL56085.1"/>
    <property type="molecule type" value="Genomic_DNA"/>
</dbReference>
<evidence type="ECO:0000313" key="1">
    <source>
        <dbReference type="EMBL" id="BAL56085.1"/>
    </source>
</evidence>
<organism evidence="1">
    <name type="scientific">uncultured Acidobacteriota bacterium</name>
    <dbReference type="NCBI Taxonomy" id="171953"/>
    <lineage>
        <taxon>Bacteria</taxon>
        <taxon>Pseudomonadati</taxon>
        <taxon>Acidobacteriota</taxon>
        <taxon>environmental samples</taxon>
    </lineage>
</organism>
<gene>
    <name evidence="1" type="ORF">HGMM_F34F02C22</name>
</gene>
<reference evidence="1" key="2">
    <citation type="journal article" date="2012" name="PLoS ONE">
        <title>A Deeply Branching Thermophilic Bacterium with an Ancient Acetyl-CoA Pathway Dominates a Subsurface Ecosystem.</title>
        <authorList>
            <person name="Takami H."/>
            <person name="Noguchi H."/>
            <person name="Takaki Y."/>
            <person name="Uchiyama I."/>
            <person name="Toyoda A."/>
            <person name="Nishi S."/>
            <person name="Chee G.-J."/>
            <person name="Arai W."/>
            <person name="Nunoura T."/>
            <person name="Itoh T."/>
            <person name="Hattori M."/>
            <person name="Takai K."/>
        </authorList>
    </citation>
    <scope>NUCLEOTIDE SEQUENCE</scope>
</reference>
<reference evidence="1" key="1">
    <citation type="journal article" date="2005" name="Environ. Microbiol.">
        <title>Genetic and functional properties of uncultivated thermophilic crenarchaeotes from a subsurface gold mine as revealed by analysis of genome fragments.</title>
        <authorList>
            <person name="Nunoura T."/>
            <person name="Hirayama H."/>
            <person name="Takami H."/>
            <person name="Oida H."/>
            <person name="Nishi S."/>
            <person name="Shimamura S."/>
            <person name="Suzuki Y."/>
            <person name="Inagaki F."/>
            <person name="Takai K."/>
            <person name="Nealson K.H."/>
            <person name="Horikoshi K."/>
        </authorList>
    </citation>
    <scope>NUCLEOTIDE SEQUENCE</scope>
</reference>
<sequence length="126" mass="13649">MRQHVWIAIVLGLALGLMGMERATLGLAQEVTVVGEIVDWNCYRKDAKNKGAAHRTCAINCAKTGAPLGIVDEKTGALYRLAGESWTANKNEKLIPFVAERVVITGTVTEKEGEKVLTILSVEKAK</sequence>
<protein>
    <submittedName>
        <fullName evidence="1">Uncharacterized protein</fullName>
    </submittedName>
</protein>
<dbReference type="AlphaFoldDB" id="H5SIU9"/>